<sequence length="377" mass="43861">MHTDDHTTNHDMPSSASRKRRRKGPVPTLVTKEDQQETLSSWWAAVRAVMSFSDSFRSLFFKTFAGTRETTLSNEEIEKIQRQEFDEKKATFLQDDRENIISQENEISEINHVKQLETWDCGIACVQMILRWLSHDTINKPCDESRNVPLSHIEIQQRHQFLKEIGTDSIWSIDLVMLLHKILQRELDLYKDANHYMQLSNASILFSSKKLGVDGDYKRFQYYQQTFRKDRTRVKALFQSAKDRYISMCEMNKLSLHKVAELVKRNDTIAMILIDNNVLRREEEEKELDCYTGEYVHSPSLLSFSGHYIIICGISTDSEKIAIAKRSKDAGVCPEEFCFVVRNPGDTSLDYISLSLLETAWRSSGTDDDIIFIRKYV</sequence>
<dbReference type="InterPro" id="IPR018616">
    <property type="entry name" value="GUCD1"/>
</dbReference>
<dbReference type="EMBL" id="BLLK01000045">
    <property type="protein sequence ID" value="GFH52614.1"/>
    <property type="molecule type" value="Genomic_DNA"/>
</dbReference>
<dbReference type="Proteomes" id="UP001054902">
    <property type="component" value="Unassembled WGS sequence"/>
</dbReference>
<reference evidence="2 3" key="1">
    <citation type="journal article" date="2021" name="Sci. Rep.">
        <title>The genome of the diatom Chaetoceros tenuissimus carries an ancient integrated fragment of an extant virus.</title>
        <authorList>
            <person name="Hongo Y."/>
            <person name="Kimura K."/>
            <person name="Takaki Y."/>
            <person name="Yoshida Y."/>
            <person name="Baba S."/>
            <person name="Kobayashi G."/>
            <person name="Nagasaki K."/>
            <person name="Hano T."/>
            <person name="Tomaru Y."/>
        </authorList>
    </citation>
    <scope>NUCLEOTIDE SEQUENCE [LARGE SCALE GENOMIC DNA]</scope>
    <source>
        <strain evidence="2 3">NIES-3715</strain>
    </source>
</reference>
<name>A0AAD3CVG5_9STRA</name>
<comment type="caution">
    <text evidence="2">The sequence shown here is derived from an EMBL/GenBank/DDBJ whole genome shotgun (WGS) entry which is preliminary data.</text>
</comment>
<protein>
    <recommendedName>
        <fullName evidence="4">Guanylyl cyclase</fullName>
    </recommendedName>
</protein>
<keyword evidence="3" id="KW-1185">Reference proteome</keyword>
<evidence type="ECO:0000313" key="2">
    <source>
        <dbReference type="EMBL" id="GFH52614.1"/>
    </source>
</evidence>
<feature type="region of interest" description="Disordered" evidence="1">
    <location>
        <begin position="1"/>
        <end position="33"/>
    </location>
</feature>
<evidence type="ECO:0008006" key="4">
    <source>
        <dbReference type="Google" id="ProtNLM"/>
    </source>
</evidence>
<dbReference type="PANTHER" id="PTHR31400">
    <property type="entry name" value="GUANYLYL CYCLASE DOMAIN CONTAINING PROTEIN 1 GUCD1"/>
    <property type="match status" value="1"/>
</dbReference>
<proteinExistence type="predicted"/>
<evidence type="ECO:0000256" key="1">
    <source>
        <dbReference type="SAM" id="MobiDB-lite"/>
    </source>
</evidence>
<organism evidence="2 3">
    <name type="scientific">Chaetoceros tenuissimus</name>
    <dbReference type="NCBI Taxonomy" id="426638"/>
    <lineage>
        <taxon>Eukaryota</taxon>
        <taxon>Sar</taxon>
        <taxon>Stramenopiles</taxon>
        <taxon>Ochrophyta</taxon>
        <taxon>Bacillariophyta</taxon>
        <taxon>Coscinodiscophyceae</taxon>
        <taxon>Chaetocerotophycidae</taxon>
        <taxon>Chaetocerotales</taxon>
        <taxon>Chaetocerotaceae</taxon>
        <taxon>Chaetoceros</taxon>
    </lineage>
</organism>
<dbReference type="PANTHER" id="PTHR31400:SF1">
    <property type="entry name" value="PROTEIN GUCD1"/>
    <property type="match status" value="1"/>
</dbReference>
<dbReference type="AlphaFoldDB" id="A0AAD3CVG5"/>
<gene>
    <name evidence="2" type="ORF">CTEN210_09090</name>
</gene>
<evidence type="ECO:0000313" key="3">
    <source>
        <dbReference type="Proteomes" id="UP001054902"/>
    </source>
</evidence>
<accession>A0AAD3CVG5</accession>
<dbReference type="Pfam" id="PF09778">
    <property type="entry name" value="Guanylate_cyc_2"/>
    <property type="match status" value="1"/>
</dbReference>